<dbReference type="EMBL" id="JBDFQZ010000011">
    <property type="protein sequence ID" value="KAK9678629.1"/>
    <property type="molecule type" value="Genomic_DNA"/>
</dbReference>
<feature type="compositionally biased region" description="Basic and acidic residues" evidence="1">
    <location>
        <begin position="182"/>
        <end position="193"/>
    </location>
</feature>
<comment type="caution">
    <text evidence="2">The sequence shown here is derived from an EMBL/GenBank/DDBJ whole genome shotgun (WGS) entry which is preliminary data.</text>
</comment>
<dbReference type="PANTHER" id="PTHR33924">
    <property type="entry name" value="CATION-TRANSPORTING ATPASE"/>
    <property type="match status" value="1"/>
</dbReference>
<feature type="region of interest" description="Disordered" evidence="1">
    <location>
        <begin position="169"/>
        <end position="193"/>
    </location>
</feature>
<evidence type="ECO:0000256" key="1">
    <source>
        <dbReference type="SAM" id="MobiDB-lite"/>
    </source>
</evidence>
<dbReference type="EMBL" id="JBDFQZ010000011">
    <property type="protein sequence ID" value="KAK9678628.1"/>
    <property type="molecule type" value="Genomic_DNA"/>
</dbReference>
<sequence>MGENKSTNLHRESNIRPALGDVTNQLGFSLVTRNPSSSSKTLSGRKRVAEDSDDDSLFWKQVSLVVEKLEKETRSAPKCPKIEPNEVVLSPLRVGKTYRLQNGCRDDVVEIHDDFRSTLDSIDLGENQHLPNVVSLDAVAEVGKECRGEGSDCNAEELAATRVVSDNAKSVGGDSMTSSRSESAETSRFTDSHETRSFGLEKCTLLKGDGSGSLASDMDLIKNCRCSFCAKAAYMWSDLQCQDIKGRISTLTKSKKEASILSRRHSVETAMGVAQESSNTGPHLETNLSSLWKSLFLHIENNFATESSQLQSSLAVLKDVREDYKLNLEMINEMIPVIQQCSSEVSDHAVN</sequence>
<evidence type="ECO:0000313" key="2">
    <source>
        <dbReference type="EMBL" id="KAK9678628.1"/>
    </source>
</evidence>
<reference evidence="2 3" key="1">
    <citation type="submission" date="2024-03" db="EMBL/GenBank/DDBJ databases">
        <title>WGS assembly of Saponaria officinalis var. Norfolk2.</title>
        <authorList>
            <person name="Jenkins J."/>
            <person name="Shu S."/>
            <person name="Grimwood J."/>
            <person name="Barry K."/>
            <person name="Goodstein D."/>
            <person name="Schmutz J."/>
            <person name="Leebens-Mack J."/>
            <person name="Osbourn A."/>
        </authorList>
    </citation>
    <scope>NUCLEOTIDE SEQUENCE [LARGE SCALE GENOMIC DNA]</scope>
    <source>
        <strain evidence="3">cv. Norfolk2</strain>
        <strain evidence="2">JIC</strain>
        <tissue evidence="2">Leaf</tissue>
    </source>
</reference>
<accession>A0AAW1HQ44</accession>
<organism evidence="2 3">
    <name type="scientific">Saponaria officinalis</name>
    <name type="common">Common soapwort</name>
    <name type="synonym">Lychnis saponaria</name>
    <dbReference type="NCBI Taxonomy" id="3572"/>
    <lineage>
        <taxon>Eukaryota</taxon>
        <taxon>Viridiplantae</taxon>
        <taxon>Streptophyta</taxon>
        <taxon>Embryophyta</taxon>
        <taxon>Tracheophyta</taxon>
        <taxon>Spermatophyta</taxon>
        <taxon>Magnoliopsida</taxon>
        <taxon>eudicotyledons</taxon>
        <taxon>Gunneridae</taxon>
        <taxon>Pentapetalae</taxon>
        <taxon>Caryophyllales</taxon>
        <taxon>Caryophyllaceae</taxon>
        <taxon>Caryophylleae</taxon>
        <taxon>Saponaria</taxon>
    </lineage>
</organism>
<dbReference type="AlphaFoldDB" id="A0AAW1HQ44"/>
<name>A0AAW1HQ44_SAPOF</name>
<proteinExistence type="predicted"/>
<dbReference type="Proteomes" id="UP001443914">
    <property type="component" value="Unassembled WGS sequence"/>
</dbReference>
<dbReference type="PANTHER" id="PTHR33924:SF1">
    <property type="entry name" value="DNA-DIRECTED RNA POLYMERASE SUBUNIT BETA"/>
    <property type="match status" value="1"/>
</dbReference>
<dbReference type="EMBL" id="JBDFQZ010000011">
    <property type="protein sequence ID" value="KAK9678631.1"/>
    <property type="molecule type" value="Genomic_DNA"/>
</dbReference>
<gene>
    <name evidence="2" type="ORF">RND81_11G224200</name>
</gene>
<evidence type="ECO:0000313" key="3">
    <source>
        <dbReference type="Proteomes" id="UP001443914"/>
    </source>
</evidence>
<dbReference type="EMBL" id="JBDFQZ010000011">
    <property type="protein sequence ID" value="KAK9678630.1"/>
    <property type="molecule type" value="Genomic_DNA"/>
</dbReference>
<keyword evidence="3" id="KW-1185">Reference proteome</keyword>
<protein>
    <submittedName>
        <fullName evidence="2">Uncharacterized protein</fullName>
    </submittedName>
</protein>